<evidence type="ECO:0000256" key="1">
    <source>
        <dbReference type="SAM" id="MobiDB-lite"/>
    </source>
</evidence>
<evidence type="ECO:0000259" key="2">
    <source>
        <dbReference type="Pfam" id="PF15567"/>
    </source>
</evidence>
<evidence type="ECO:0000313" key="4">
    <source>
        <dbReference type="Proteomes" id="UP000635387"/>
    </source>
</evidence>
<dbReference type="SUPFAM" id="SSF101478">
    <property type="entry name" value="ADP-ribosylglycohydrolase"/>
    <property type="match status" value="1"/>
</dbReference>
<gene>
    <name evidence="3" type="ORF">GCM10017790_37240</name>
</gene>
<dbReference type="Proteomes" id="UP000635387">
    <property type="component" value="Unassembled WGS sequence"/>
</dbReference>
<dbReference type="Pfam" id="PF15567">
    <property type="entry name" value="Imm35"/>
    <property type="match status" value="1"/>
</dbReference>
<reference evidence="4" key="1">
    <citation type="journal article" date="2019" name="Int. J. Syst. Evol. Microbiol.">
        <title>The Global Catalogue of Microorganisms (GCM) 10K type strain sequencing project: providing services to taxonomists for standard genome sequencing and annotation.</title>
        <authorList>
            <consortium name="The Broad Institute Genomics Platform"/>
            <consortium name="The Broad Institute Genome Sequencing Center for Infectious Disease"/>
            <person name="Wu L."/>
            <person name="Ma J."/>
        </authorList>
    </citation>
    <scope>NUCLEOTIDE SEQUENCE [LARGE SCALE GENOMIC DNA]</scope>
    <source>
        <strain evidence="4">CGMCC 4.7683</strain>
    </source>
</reference>
<dbReference type="Gene3D" id="1.10.4080.10">
    <property type="entry name" value="ADP-ribosylation/Crystallin J1"/>
    <property type="match status" value="1"/>
</dbReference>
<feature type="region of interest" description="Disordered" evidence="1">
    <location>
        <begin position="137"/>
        <end position="156"/>
    </location>
</feature>
<accession>A0ABQ3LLE8</accession>
<protein>
    <recommendedName>
        <fullName evidence="2">Immunity protein 35 domain-containing protein</fullName>
    </recommendedName>
</protein>
<keyword evidence="4" id="KW-1185">Reference proteome</keyword>
<dbReference type="InterPro" id="IPR036705">
    <property type="entry name" value="Ribosyl_crysJ1_sf"/>
</dbReference>
<dbReference type="InterPro" id="IPR029082">
    <property type="entry name" value="Imm35"/>
</dbReference>
<proteinExistence type="predicted"/>
<evidence type="ECO:0000313" key="3">
    <source>
        <dbReference type="EMBL" id="GHH19085.1"/>
    </source>
</evidence>
<comment type="caution">
    <text evidence="3">The sequence shown here is derived from an EMBL/GenBank/DDBJ whole genome shotgun (WGS) entry which is preliminary data.</text>
</comment>
<dbReference type="EMBL" id="BNAY01000004">
    <property type="protein sequence ID" value="GHH19085.1"/>
    <property type="molecule type" value="Genomic_DNA"/>
</dbReference>
<name>A0ABQ3LLE8_9PSEU</name>
<organism evidence="3 4">
    <name type="scientific">Amycolatopsis oliviviridis</name>
    <dbReference type="NCBI Taxonomy" id="1471590"/>
    <lineage>
        <taxon>Bacteria</taxon>
        <taxon>Bacillati</taxon>
        <taxon>Actinomycetota</taxon>
        <taxon>Actinomycetes</taxon>
        <taxon>Pseudonocardiales</taxon>
        <taxon>Pseudonocardiaceae</taxon>
        <taxon>Amycolatopsis</taxon>
    </lineage>
</organism>
<sequence>MGTMNEEEAVSRVEEWLTDRGGEGTGALRVRREYVVRATDGWNVTYNTVGWLDGTDPGAGLFPSPVAFVPDDGGEIRLDLELMAVSAAGGDSATDDAFTRWAEVADPEFDPAVVPGMPVPKAAILRWEQYTLYGEPTGAVRANPDHRPGPRFSGRPAPESAVEALLGYLRVEWITPEEFVHWMLDLDVLAPAKDGHLQVRDFGDAGVRFVVYTSEAQVPSEYTLWQRIQPRVLLRRGKDTPGVGLLVNPGRPETFNVYPETLRQVADLDLPAGTERPESIGHPADFGQEYKDARKALQEEYGQDLGSATANLANLADQARDNGCPLSTGELVRYSRGATLAFKHSRAKYDGRPLPELPEDLFAAGLVTHFYDDGEPRPSAWTFGKFYDPTIPVGSFAYPRLVGAYVGFAIGDALGSGADPADGLPLGGLTRQLLFHTESVIRGLDATPDKSEIPASLPAGGRPEGWVAKATAAAGPPPAEFSAMLATALAATVTGGTQGPADSTFYAMKVVRELVGSAAGHEVVHGAELLVNVFRAQLAARNGQPAVANFLAGFDEYSGEVGDLVKTVLDLRNDIDGDDVEQFDSIGDGRTPLSVLGRALFAAAKRGYDAEAALALAARGGVVTAALTGAMVGARLTVPGLPESWLAAYSDLGAVDAMAGDAYYYFNRFGLTREPEELRRWDANRYPRGEQ</sequence>
<feature type="domain" description="Immunity protein 35" evidence="2">
    <location>
        <begin position="7"/>
        <end position="82"/>
    </location>
</feature>